<comment type="caution">
    <text evidence="2">The sequence shown here is derived from an EMBL/GenBank/DDBJ whole genome shotgun (WGS) entry which is preliminary data.</text>
</comment>
<dbReference type="Proteomes" id="UP000037923">
    <property type="component" value="Unassembled WGS sequence"/>
</dbReference>
<feature type="compositionally biased region" description="Basic and acidic residues" evidence="1">
    <location>
        <begin position="234"/>
        <end position="249"/>
    </location>
</feature>
<feature type="compositionally biased region" description="Low complexity" evidence="1">
    <location>
        <begin position="503"/>
        <end position="521"/>
    </location>
</feature>
<proteinExistence type="predicted"/>
<accession>A0A0N0DSK7</accession>
<feature type="region of interest" description="Disordered" evidence="1">
    <location>
        <begin position="400"/>
        <end position="466"/>
    </location>
</feature>
<feature type="region of interest" description="Disordered" evidence="1">
    <location>
        <begin position="1"/>
        <end position="115"/>
    </location>
</feature>
<feature type="compositionally biased region" description="Polar residues" evidence="1">
    <location>
        <begin position="133"/>
        <end position="151"/>
    </location>
</feature>
<feature type="compositionally biased region" description="Low complexity" evidence="1">
    <location>
        <begin position="528"/>
        <end position="550"/>
    </location>
</feature>
<feature type="region of interest" description="Disordered" evidence="1">
    <location>
        <begin position="722"/>
        <end position="780"/>
    </location>
</feature>
<feature type="compositionally biased region" description="Polar residues" evidence="1">
    <location>
        <begin position="11"/>
        <end position="22"/>
    </location>
</feature>
<feature type="compositionally biased region" description="Basic and acidic residues" evidence="1">
    <location>
        <begin position="792"/>
        <end position="805"/>
    </location>
</feature>
<organism evidence="2 3">
    <name type="scientific">Leptomonas pyrrhocoris</name>
    <name type="common">Firebug parasite</name>
    <dbReference type="NCBI Taxonomy" id="157538"/>
    <lineage>
        <taxon>Eukaryota</taxon>
        <taxon>Discoba</taxon>
        <taxon>Euglenozoa</taxon>
        <taxon>Kinetoplastea</taxon>
        <taxon>Metakinetoplastina</taxon>
        <taxon>Trypanosomatida</taxon>
        <taxon>Trypanosomatidae</taxon>
        <taxon>Leishmaniinae</taxon>
        <taxon>Leptomonas</taxon>
    </lineage>
</organism>
<evidence type="ECO:0000313" key="3">
    <source>
        <dbReference type="Proteomes" id="UP000037923"/>
    </source>
</evidence>
<feature type="compositionally biased region" description="Polar residues" evidence="1">
    <location>
        <begin position="400"/>
        <end position="409"/>
    </location>
</feature>
<feature type="region of interest" description="Disordered" evidence="1">
    <location>
        <begin position="497"/>
        <end position="557"/>
    </location>
</feature>
<feature type="region of interest" description="Disordered" evidence="1">
    <location>
        <begin position="286"/>
        <end position="327"/>
    </location>
</feature>
<evidence type="ECO:0000313" key="2">
    <source>
        <dbReference type="EMBL" id="KPA76141.1"/>
    </source>
</evidence>
<dbReference type="RefSeq" id="XP_015654580.1">
    <property type="nucleotide sequence ID" value="XM_015806709.1"/>
</dbReference>
<feature type="region of interest" description="Disordered" evidence="1">
    <location>
        <begin position="357"/>
        <end position="380"/>
    </location>
</feature>
<evidence type="ECO:0000256" key="1">
    <source>
        <dbReference type="SAM" id="MobiDB-lite"/>
    </source>
</evidence>
<protein>
    <submittedName>
        <fullName evidence="2">Uncharacterized protein</fullName>
    </submittedName>
</protein>
<feature type="region of interest" description="Disordered" evidence="1">
    <location>
        <begin position="792"/>
        <end position="869"/>
    </location>
</feature>
<dbReference type="OrthoDB" id="264689at2759"/>
<feature type="compositionally biased region" description="Polar residues" evidence="1">
    <location>
        <begin position="857"/>
        <end position="869"/>
    </location>
</feature>
<keyword evidence="3" id="KW-1185">Reference proteome</keyword>
<dbReference type="AlphaFoldDB" id="A0A0N0DSK7"/>
<reference evidence="2 3" key="1">
    <citation type="submission" date="2015-07" db="EMBL/GenBank/DDBJ databases">
        <title>High-quality genome of monoxenous trypanosomatid Leptomonas pyrrhocoris.</title>
        <authorList>
            <person name="Flegontov P."/>
            <person name="Butenko A."/>
            <person name="Firsov S."/>
            <person name="Vlcek C."/>
            <person name="Logacheva M.D."/>
            <person name="Field M."/>
            <person name="Filatov D."/>
            <person name="Flegontova O."/>
            <person name="Gerasimov E."/>
            <person name="Jackson A.P."/>
            <person name="Kelly S."/>
            <person name="Opperdoes F."/>
            <person name="O'Reilly A."/>
            <person name="Votypka J."/>
            <person name="Yurchenko V."/>
            <person name="Lukes J."/>
        </authorList>
    </citation>
    <scope>NUCLEOTIDE SEQUENCE [LARGE SCALE GENOMIC DNA]</scope>
    <source>
        <strain evidence="2">H10</strain>
    </source>
</reference>
<dbReference type="EMBL" id="LGTL01000021">
    <property type="protein sequence ID" value="KPA76141.1"/>
    <property type="molecule type" value="Genomic_DNA"/>
</dbReference>
<dbReference type="VEuPathDB" id="TriTrypDB:LpyrH10_21_0440"/>
<name>A0A0N0DSK7_LEPPY</name>
<feature type="compositionally biased region" description="Gly residues" evidence="1">
    <location>
        <begin position="251"/>
        <end position="263"/>
    </location>
</feature>
<feature type="compositionally biased region" description="Basic and acidic residues" evidence="1">
    <location>
        <begin position="1"/>
        <end position="10"/>
    </location>
</feature>
<gene>
    <name evidence="2" type="ORF">ABB37_07908</name>
</gene>
<feature type="compositionally biased region" description="Low complexity" evidence="1">
    <location>
        <begin position="317"/>
        <end position="327"/>
    </location>
</feature>
<sequence length="926" mass="93796">MGCNESKERLPQQTHTGASDPSGNDGAAPHKLSDNASNAAVMASPGSADEGDVLARQTSSALPCAATPVRSHGSSPCRDVPSPYRHDVAKRNINLKGHVTDDREGGTAGGRATDTASLASHEVRVVDLDAAALTSSTTPPHSTGRTDSLNVAHTDRRHSPQSPVSCLSNTPTRTSPHPAVAPASPVPKRGPPLLLLLTPPSLSLSTSDESVSVTVAGGASPHFGAADVAVDGSLRPRERSGLADRDRSGNRGNGGELAGGEMGGTAAATTGAAATATLMDSASFLRTFPSTQPPSAHVSRSPSTQPARTGFVLVPTSPSDPAAAASLSSSAMQRQLLRTQSPIRSPIDVCAEPIDVRSPATSSASPRLPTTAAAGSSPRCHGQPVVALLITTSIDYDTTADGCSSTPTQPLFAGSEHNGDGKEGTLPYRGSVTQRRSASNSTASPHPRTPVSLVSPTRPRNSTVTALSSAAVAADCNDAPYDLPLPDGEGCCATLPPSSGGNSATTRGSSTGKAAAAAANNTGGGVSVGRVSSPRWLHRSPSLRSPAAPSMTLTDRESFRSSHVNAVSPNATPALTSPFTTHLQNHNNLPHSLGLANGSGNWWLSGSGMENSGSFAGTPPTNSELVRQINKPTTHIKSILRKGPSSSAIAATTHPGGATITTDGDAATTTTTLGASGVHSRVLSPSLTHLNGSAYSPQVVMHDGVSSLPEMALRTDFITTRPSSSDVDVASLPTAHLPVPSPPPPLPAGHIHPHSTTSSNGAPPRHSGEIALDASIGNGTNAGVAAAEGMAEDGHHHHPNNDQHNHPHSTPASAEKGRHGRGGGVGGRLSPLSRPASLSLWLTPCSSPLPQQDRRGQSGSPHSTSLKTTSVTPAGFAEANAAAAPLLNGSLRAASECAAAGGGLTSDEPPPDIVLVAQPKRVHLAV</sequence>
<feature type="region of interest" description="Disordered" evidence="1">
    <location>
        <begin position="218"/>
        <end position="266"/>
    </location>
</feature>
<feature type="compositionally biased region" description="Polar residues" evidence="1">
    <location>
        <begin position="431"/>
        <end position="444"/>
    </location>
</feature>
<feature type="compositionally biased region" description="Low complexity" evidence="1">
    <location>
        <begin position="828"/>
        <end position="840"/>
    </location>
</feature>
<feature type="compositionally biased region" description="Polar residues" evidence="1">
    <location>
        <begin position="288"/>
        <end position="307"/>
    </location>
</feature>
<dbReference type="OMA" id="GSWNTHH"/>
<feature type="compositionally biased region" description="Polar residues" evidence="1">
    <location>
        <begin position="452"/>
        <end position="461"/>
    </location>
</feature>
<feature type="compositionally biased region" description="Polar residues" evidence="1">
    <location>
        <begin position="160"/>
        <end position="174"/>
    </location>
</feature>
<dbReference type="GeneID" id="26908193"/>
<feature type="region of interest" description="Disordered" evidence="1">
    <location>
        <begin position="131"/>
        <end position="187"/>
    </location>
</feature>